<keyword evidence="3" id="KW-1185">Reference proteome</keyword>
<feature type="domain" description="AB hydrolase-1" evidence="1">
    <location>
        <begin position="75"/>
        <end position="314"/>
    </location>
</feature>
<accession>A0AAV7G9W3</accession>
<dbReference type="PANTHER" id="PTHR43139:SF52">
    <property type="entry name" value="SI:DKEY-122A22.2"/>
    <property type="match status" value="1"/>
</dbReference>
<reference evidence="2 3" key="1">
    <citation type="journal article" date="2021" name="Hortic Res">
        <title>Chromosome-scale assembly of the Dendrobium chrysotoxum genome enhances the understanding of orchid evolution.</title>
        <authorList>
            <person name="Zhang Y."/>
            <person name="Zhang G.Q."/>
            <person name="Zhang D."/>
            <person name="Liu X.D."/>
            <person name="Xu X.Y."/>
            <person name="Sun W.H."/>
            <person name="Yu X."/>
            <person name="Zhu X."/>
            <person name="Wang Z.W."/>
            <person name="Zhao X."/>
            <person name="Zhong W.Y."/>
            <person name="Chen H."/>
            <person name="Yin W.L."/>
            <person name="Huang T."/>
            <person name="Niu S.C."/>
            <person name="Liu Z.J."/>
        </authorList>
    </citation>
    <scope>NUCLEOTIDE SEQUENCE [LARGE SCALE GENOMIC DNA]</scope>
    <source>
        <strain evidence="2">Lindl</strain>
    </source>
</reference>
<evidence type="ECO:0000313" key="3">
    <source>
        <dbReference type="Proteomes" id="UP000775213"/>
    </source>
</evidence>
<name>A0AAV7G9W3_DENCH</name>
<dbReference type="Gene3D" id="3.40.50.1820">
    <property type="entry name" value="alpha/beta hydrolase"/>
    <property type="match status" value="1"/>
</dbReference>
<dbReference type="PANTHER" id="PTHR43139">
    <property type="entry name" value="SI:DKEY-122A22.2"/>
    <property type="match status" value="1"/>
</dbReference>
<proteinExistence type="predicted"/>
<protein>
    <recommendedName>
        <fullName evidence="1">AB hydrolase-1 domain-containing protein</fullName>
    </recommendedName>
</protein>
<evidence type="ECO:0000259" key="1">
    <source>
        <dbReference type="Pfam" id="PF00561"/>
    </source>
</evidence>
<gene>
    <name evidence="2" type="ORF">IEQ34_019918</name>
</gene>
<dbReference type="PRINTS" id="PR00111">
    <property type="entry name" value="ABHYDROLASE"/>
</dbReference>
<comment type="caution">
    <text evidence="2">The sequence shown here is derived from an EMBL/GenBank/DDBJ whole genome shotgun (WGS) entry which is preliminary data.</text>
</comment>
<dbReference type="InterPro" id="IPR000073">
    <property type="entry name" value="AB_hydrolase_1"/>
</dbReference>
<dbReference type="Proteomes" id="UP000775213">
    <property type="component" value="Unassembled WGS sequence"/>
</dbReference>
<dbReference type="EMBL" id="JAGFBR010000017">
    <property type="protein sequence ID" value="KAH0452619.1"/>
    <property type="molecule type" value="Genomic_DNA"/>
</dbReference>
<dbReference type="InterPro" id="IPR029058">
    <property type="entry name" value="AB_hydrolase_fold"/>
</dbReference>
<dbReference type="InterPro" id="IPR052370">
    <property type="entry name" value="Meta-cleavage_hydrolase"/>
</dbReference>
<evidence type="ECO:0000313" key="2">
    <source>
        <dbReference type="EMBL" id="KAH0452619.1"/>
    </source>
</evidence>
<dbReference type="Pfam" id="PF00561">
    <property type="entry name" value="Abhydrolase_1"/>
    <property type="match status" value="1"/>
</dbReference>
<dbReference type="AlphaFoldDB" id="A0AAV7G9W3"/>
<sequence>MLLQSSHLFFATNTQQIPEQILQSHRNMGLKFSFVPIVDAINRRSFTAAGLRRYSVSVDPDTTIQCWLPPSFSKPPLLLLHGFGTPATWQWRSQIRPLSRHFDLIVPDLIFFGGSTTLSPERSEKFQAAAMVALLAKLEISSKVAGVVGTSYGGFVAYHVAKMMGQAWVGKVVIASSDLGKTEEDDRAMRERAGGVHSVEEIMLPTTAASLRRLLQLVFHRPPLFMPDFVLRDFVRNIFKEKLEEKKELLKAITLGNKDLFQLTALPQDVLIIWGEHERLFPLNKAYELKKKLGENAKLEVLKNTGHVPQLEDPKQFNKVLLSFLLGNTE</sequence>
<organism evidence="2 3">
    <name type="scientific">Dendrobium chrysotoxum</name>
    <name type="common">Orchid</name>
    <dbReference type="NCBI Taxonomy" id="161865"/>
    <lineage>
        <taxon>Eukaryota</taxon>
        <taxon>Viridiplantae</taxon>
        <taxon>Streptophyta</taxon>
        <taxon>Embryophyta</taxon>
        <taxon>Tracheophyta</taxon>
        <taxon>Spermatophyta</taxon>
        <taxon>Magnoliopsida</taxon>
        <taxon>Liliopsida</taxon>
        <taxon>Asparagales</taxon>
        <taxon>Orchidaceae</taxon>
        <taxon>Epidendroideae</taxon>
        <taxon>Malaxideae</taxon>
        <taxon>Dendrobiinae</taxon>
        <taxon>Dendrobium</taxon>
    </lineage>
</organism>
<dbReference type="SUPFAM" id="SSF53474">
    <property type="entry name" value="alpha/beta-Hydrolases"/>
    <property type="match status" value="1"/>
</dbReference>